<dbReference type="Proteomes" id="UP001391051">
    <property type="component" value="Unassembled WGS sequence"/>
</dbReference>
<evidence type="ECO:0000313" key="2">
    <source>
        <dbReference type="EMBL" id="KAK7949200.1"/>
    </source>
</evidence>
<sequence length="210" mass="23056">MASDKFASPPPPPKPAGSEQIALDRLPTFEVEWDGHPCRLVVRVLLTPDRAEIKHAADCQESGQHVRSDADMIKMWIFYMGTVCLHNGLVTEQQANAIMDMSGLNTTPGFWWSYRGPAGREKTLPEDDPKEGSPFVLDIDMFRAAMGATVQPMGDTKIIKRGSVPQPVARQRPRAHVGVLDGDGRPDHGLATEAQANAVIALTRPNPKIW</sequence>
<dbReference type="InterPro" id="IPR010399">
    <property type="entry name" value="Tify_dom"/>
</dbReference>
<dbReference type="GeneID" id="92079370"/>
<dbReference type="EMBL" id="JAQQWE010000006">
    <property type="protein sequence ID" value="KAK7949200.1"/>
    <property type="molecule type" value="Genomic_DNA"/>
</dbReference>
<feature type="domain" description="Tify" evidence="1">
    <location>
        <begin position="68"/>
        <end position="104"/>
    </location>
</feature>
<gene>
    <name evidence="2" type="ORF">PG986_010086</name>
</gene>
<name>A0ABR1Q9L0_9PEZI</name>
<organism evidence="2 3">
    <name type="scientific">Apiospora aurea</name>
    <dbReference type="NCBI Taxonomy" id="335848"/>
    <lineage>
        <taxon>Eukaryota</taxon>
        <taxon>Fungi</taxon>
        <taxon>Dikarya</taxon>
        <taxon>Ascomycota</taxon>
        <taxon>Pezizomycotina</taxon>
        <taxon>Sordariomycetes</taxon>
        <taxon>Xylariomycetidae</taxon>
        <taxon>Amphisphaeriales</taxon>
        <taxon>Apiosporaceae</taxon>
        <taxon>Apiospora</taxon>
    </lineage>
</organism>
<dbReference type="RefSeq" id="XP_066698706.1">
    <property type="nucleotide sequence ID" value="XM_066846308.1"/>
</dbReference>
<reference evidence="2 3" key="1">
    <citation type="submission" date="2023-01" db="EMBL/GenBank/DDBJ databases">
        <title>Analysis of 21 Apiospora genomes using comparative genomics revels a genus with tremendous synthesis potential of carbohydrate active enzymes and secondary metabolites.</title>
        <authorList>
            <person name="Sorensen T."/>
        </authorList>
    </citation>
    <scope>NUCLEOTIDE SEQUENCE [LARGE SCALE GENOMIC DNA]</scope>
    <source>
        <strain evidence="2 3">CBS 24483</strain>
    </source>
</reference>
<comment type="caution">
    <text evidence="2">The sequence shown here is derived from an EMBL/GenBank/DDBJ whole genome shotgun (WGS) entry which is preliminary data.</text>
</comment>
<accession>A0ABR1Q9L0</accession>
<keyword evidence="3" id="KW-1185">Reference proteome</keyword>
<proteinExistence type="predicted"/>
<dbReference type="PROSITE" id="PS51320">
    <property type="entry name" value="TIFY"/>
    <property type="match status" value="1"/>
</dbReference>
<evidence type="ECO:0000259" key="1">
    <source>
        <dbReference type="PROSITE" id="PS51320"/>
    </source>
</evidence>
<evidence type="ECO:0000313" key="3">
    <source>
        <dbReference type="Proteomes" id="UP001391051"/>
    </source>
</evidence>
<protein>
    <recommendedName>
        <fullName evidence="1">Tify domain-containing protein</fullName>
    </recommendedName>
</protein>